<dbReference type="Proteomes" id="UP000194420">
    <property type="component" value="Unassembled WGS sequence"/>
</dbReference>
<evidence type="ECO:0000256" key="1">
    <source>
        <dbReference type="SAM" id="MobiDB-lite"/>
    </source>
</evidence>
<sequence>MGIEQTGEQANQQPGANGIKKRARRKIKFPYSDLARAEELCSALLEIAGRAEAEQTQLAVKLDMSANGGTFRGRLSAARMFGLIQTPGSRVLLTSLGRQILEDNTRAQARSTAFLNIELYAAMYERYNGYSLPPAAAVERQMEELGVPPKQKERARQAFAASAETAGYIADNGRFSKPALAPPSPNAPAPEAEDTAEEDDYGDERGSGGGGGNGGGAGGDRPLQYQLIDLLQDAAIGDEERAAVWTLVQFLTRPLKEKAADE</sequence>
<dbReference type="OrthoDB" id="8236002at2"/>
<keyword evidence="3" id="KW-1185">Reference proteome</keyword>
<evidence type="ECO:0000313" key="3">
    <source>
        <dbReference type="Proteomes" id="UP000194420"/>
    </source>
</evidence>
<proteinExistence type="predicted"/>
<dbReference type="RefSeq" id="WP_086437646.1">
    <property type="nucleotide sequence ID" value="NZ_FXWG01000002.1"/>
</dbReference>
<accession>A0A1Y6F3T5</accession>
<feature type="compositionally biased region" description="Polar residues" evidence="1">
    <location>
        <begin position="1"/>
        <end position="15"/>
    </location>
</feature>
<name>A0A1Y6F3T5_9SPHN</name>
<feature type="compositionally biased region" description="Gly residues" evidence="1">
    <location>
        <begin position="207"/>
        <end position="219"/>
    </location>
</feature>
<dbReference type="AlphaFoldDB" id="A0A1Y6F3T5"/>
<gene>
    <name evidence="2" type="ORF">SAMN06297468_1773</name>
</gene>
<evidence type="ECO:0000313" key="2">
    <source>
        <dbReference type="EMBL" id="SMQ69588.1"/>
    </source>
</evidence>
<organism evidence="2 3">
    <name type="scientific">Altererythrobacter xiamenensis</name>
    <dbReference type="NCBI Taxonomy" id="1316679"/>
    <lineage>
        <taxon>Bacteria</taxon>
        <taxon>Pseudomonadati</taxon>
        <taxon>Pseudomonadota</taxon>
        <taxon>Alphaproteobacteria</taxon>
        <taxon>Sphingomonadales</taxon>
        <taxon>Erythrobacteraceae</taxon>
        <taxon>Altererythrobacter</taxon>
    </lineage>
</organism>
<feature type="compositionally biased region" description="Acidic residues" evidence="1">
    <location>
        <begin position="191"/>
        <end position="202"/>
    </location>
</feature>
<protein>
    <submittedName>
        <fullName evidence="2">Uncharacterized protein</fullName>
    </submittedName>
</protein>
<dbReference type="EMBL" id="FXWG01000002">
    <property type="protein sequence ID" value="SMQ69588.1"/>
    <property type="molecule type" value="Genomic_DNA"/>
</dbReference>
<feature type="region of interest" description="Disordered" evidence="1">
    <location>
        <begin position="1"/>
        <end position="22"/>
    </location>
</feature>
<feature type="region of interest" description="Disordered" evidence="1">
    <location>
        <begin position="173"/>
        <end position="222"/>
    </location>
</feature>
<reference evidence="3" key="1">
    <citation type="submission" date="2017-04" db="EMBL/GenBank/DDBJ databases">
        <authorList>
            <person name="Varghese N."/>
            <person name="Submissions S."/>
        </authorList>
    </citation>
    <scope>NUCLEOTIDE SEQUENCE [LARGE SCALE GENOMIC DNA]</scope>
</reference>